<evidence type="ECO:0000313" key="12">
    <source>
        <dbReference type="EMBL" id="ASY97543.1"/>
    </source>
</evidence>
<keyword evidence="8 11" id="KW-0472">Membrane</keyword>
<name>A0A343JML6_SCODE</name>
<evidence type="ECO:0000256" key="11">
    <source>
        <dbReference type="SAM" id="Phobius"/>
    </source>
</evidence>
<keyword evidence="4 11" id="KW-0812">Transmembrane</keyword>
<feature type="transmembrane region" description="Helical" evidence="11">
    <location>
        <begin position="6"/>
        <end position="31"/>
    </location>
</feature>
<evidence type="ECO:0000256" key="4">
    <source>
        <dbReference type="ARBA" id="ARBA00022692"/>
    </source>
</evidence>
<organism evidence="12">
    <name type="scientific">Scolopendra dehaani</name>
    <name type="common">Thai centipede</name>
    <name type="synonym">Scolopendra subspinipes dehaani</name>
    <dbReference type="NCBI Taxonomy" id="2609776"/>
    <lineage>
        <taxon>Eukaryota</taxon>
        <taxon>Metazoa</taxon>
        <taxon>Ecdysozoa</taxon>
        <taxon>Arthropoda</taxon>
        <taxon>Myriapoda</taxon>
        <taxon>Chilopoda</taxon>
        <taxon>Pleurostigmophora</taxon>
        <taxon>Scolopendromorpha</taxon>
        <taxon>Scolopendridae</taxon>
        <taxon>Scolopendra</taxon>
    </lineage>
</organism>
<evidence type="ECO:0000256" key="10">
    <source>
        <dbReference type="ARBA" id="ARBA00049551"/>
    </source>
</evidence>
<dbReference type="GO" id="GO:0008137">
    <property type="term" value="F:NADH dehydrogenase (ubiquinone) activity"/>
    <property type="evidence" value="ECO:0007669"/>
    <property type="project" value="UniProtKB-EC"/>
</dbReference>
<dbReference type="GO" id="GO:0016020">
    <property type="term" value="C:membrane"/>
    <property type="evidence" value="ECO:0007669"/>
    <property type="project" value="UniProtKB-SubCell"/>
</dbReference>
<feature type="transmembrane region" description="Helical" evidence="11">
    <location>
        <begin position="52"/>
        <end position="72"/>
    </location>
</feature>
<comment type="similarity">
    <text evidence="2">Belongs to the complex I subunit 4L family.</text>
</comment>
<dbReference type="Gene3D" id="1.10.287.3510">
    <property type="match status" value="1"/>
</dbReference>
<sequence>MFLGEFFVMAGGWIFISGYSHFLVMLISLEVMMLGLYTGMSMLMYMNNFDDILLIFLGFVVCESSIGLSLLVKFVRVFGSDYFSNFSSLWC</sequence>
<keyword evidence="12" id="KW-0496">Mitochondrion</keyword>
<evidence type="ECO:0000256" key="2">
    <source>
        <dbReference type="ARBA" id="ARBA00010519"/>
    </source>
</evidence>
<evidence type="ECO:0000256" key="6">
    <source>
        <dbReference type="ARBA" id="ARBA00022989"/>
    </source>
</evidence>
<evidence type="ECO:0000256" key="9">
    <source>
        <dbReference type="ARBA" id="ARBA00031586"/>
    </source>
</evidence>
<comment type="catalytic activity">
    <reaction evidence="10">
        <text>a ubiquinone + NADH + 5 H(+)(in) = a ubiquinol + NAD(+) + 4 H(+)(out)</text>
        <dbReference type="Rhea" id="RHEA:29091"/>
        <dbReference type="Rhea" id="RHEA-COMP:9565"/>
        <dbReference type="Rhea" id="RHEA-COMP:9566"/>
        <dbReference type="ChEBI" id="CHEBI:15378"/>
        <dbReference type="ChEBI" id="CHEBI:16389"/>
        <dbReference type="ChEBI" id="CHEBI:17976"/>
        <dbReference type="ChEBI" id="CHEBI:57540"/>
        <dbReference type="ChEBI" id="CHEBI:57945"/>
        <dbReference type="EC" id="7.1.1.2"/>
    </reaction>
</comment>
<evidence type="ECO:0000256" key="5">
    <source>
        <dbReference type="ARBA" id="ARBA00022967"/>
    </source>
</evidence>
<dbReference type="AlphaFoldDB" id="A0A343JML6"/>
<geneLocation type="mitochondrion" evidence="12"/>
<proteinExistence type="inferred from homology"/>
<keyword evidence="5" id="KW-1278">Translocase</keyword>
<comment type="subcellular location">
    <subcellularLocation>
        <location evidence="1">Membrane</location>
        <topology evidence="1">Multi-pass membrane protein</topology>
    </subcellularLocation>
</comment>
<evidence type="ECO:0000256" key="1">
    <source>
        <dbReference type="ARBA" id="ARBA00004141"/>
    </source>
</evidence>
<keyword evidence="7" id="KW-0520">NAD</keyword>
<evidence type="ECO:0000256" key="3">
    <source>
        <dbReference type="ARBA" id="ARBA00016612"/>
    </source>
</evidence>
<accession>A0A343JML6</accession>
<evidence type="ECO:0000256" key="7">
    <source>
        <dbReference type="ARBA" id="ARBA00023027"/>
    </source>
</evidence>
<evidence type="ECO:0000256" key="8">
    <source>
        <dbReference type="ARBA" id="ARBA00023136"/>
    </source>
</evidence>
<dbReference type="InterPro" id="IPR039428">
    <property type="entry name" value="NUOK/Mnh_C1-like"/>
</dbReference>
<gene>
    <name evidence="12" type="primary">ND4L</name>
</gene>
<keyword evidence="6 11" id="KW-1133">Transmembrane helix</keyword>
<protein>
    <recommendedName>
        <fullName evidence="3">NADH-ubiquinone oxidoreductase chain 4L</fullName>
    </recommendedName>
    <alternativeName>
        <fullName evidence="9">NADH dehydrogenase subunit 4L</fullName>
    </alternativeName>
</protein>
<dbReference type="Pfam" id="PF00420">
    <property type="entry name" value="Oxidored_q2"/>
    <property type="match status" value="1"/>
</dbReference>
<reference evidence="12" key="1">
    <citation type="submission" date="2017-04" db="EMBL/GenBank/DDBJ databases">
        <title>Scolopendra subspinipes dehaani.</title>
        <authorList>
            <person name="Qi Y."/>
            <person name="Tian X."/>
        </authorList>
    </citation>
    <scope>NUCLEOTIDE SEQUENCE</scope>
</reference>
<dbReference type="EMBL" id="KY947341">
    <property type="protein sequence ID" value="ASY97543.1"/>
    <property type="molecule type" value="Genomic_DNA"/>
</dbReference>